<sequence length="607" mass="61496">MGLSASLSTALSGLRTTQAGLDLVANNVANASTPGYVAKSLTTEQSATGGVKVTEVKRQIDLYLQRQLRSESATSANASTKADYLDQLQSLFSTVDGDTSIDSLVSSLSSAFDALATSPDSTTTQGSAVQEAVLLAQALNDASNGVQGLRQNADDALASGVDVANEALTSIQDLSRKIVASNDDGTRAALQDQRDQAINELAALMDVKVTDTGSGDVRIATTSGLTLYDAGEASRLSFEPTSNVTPQKAYSDDASESTLGTITLTRSSGYSADLLADGGLKSGELRALAELRDETLPEAQAQLDELAANLAQAFGSTTVAGAAVTGGVDLSTAGAQPGDTMTVSYTSGGKTRTVTLVNVTDPARLPLHGGVTADPDDTVIGVDFASATAADDIDAALAAAGIDIDAAETAGGFAFTASDASVTVAGGSSKITATVLSDDGVALPLFVDAGDAIYSGSLDGGDQRTGFAGRIAVNSAVTDDPALLTAYSSTAAASDSTRADFLVDALKTDRGFRTDAGLGGASSGYSGTIGEFAQDIVAYQASASATATRVSESQSAVVSALQDRYASKSGVDVDSELTNLITLQTAYSANARVMTAVKEMIDMLLQA</sequence>
<dbReference type="EMBL" id="JAFBCY010000002">
    <property type="protein sequence ID" value="MBM7851069.1"/>
    <property type="molecule type" value="Genomic_DNA"/>
</dbReference>
<dbReference type="GO" id="GO:0044780">
    <property type="term" value="P:bacterial-type flagellum assembly"/>
    <property type="evidence" value="ECO:0007669"/>
    <property type="project" value="InterPro"/>
</dbReference>
<dbReference type="Proteomes" id="UP000758856">
    <property type="component" value="Unassembled WGS sequence"/>
</dbReference>
<evidence type="ECO:0000313" key="13">
    <source>
        <dbReference type="Proteomes" id="UP001143400"/>
    </source>
</evidence>
<comment type="subcellular location">
    <subcellularLocation>
        <location evidence="1">Bacterial flagellum basal body</location>
    </subcellularLocation>
    <subcellularLocation>
        <location evidence="2">Secreted</location>
    </subcellularLocation>
</comment>
<dbReference type="InterPro" id="IPR010930">
    <property type="entry name" value="Flg_bb/hook_C_dom"/>
</dbReference>
<dbReference type="GO" id="GO:0009424">
    <property type="term" value="C:bacterial-type flagellum hook"/>
    <property type="evidence" value="ECO:0007669"/>
    <property type="project" value="InterPro"/>
</dbReference>
<dbReference type="InterPro" id="IPR002371">
    <property type="entry name" value="FlgK"/>
</dbReference>
<dbReference type="InterPro" id="IPR001444">
    <property type="entry name" value="Flag_bb_rod_N"/>
</dbReference>
<evidence type="ECO:0000256" key="6">
    <source>
        <dbReference type="ARBA" id="ARBA00023143"/>
    </source>
</evidence>
<protein>
    <recommendedName>
        <fullName evidence="4">Flagellar hook-associated protein 1</fullName>
    </recommendedName>
</protein>
<dbReference type="NCBIfam" id="TIGR02492">
    <property type="entry name" value="flgK_ends"/>
    <property type="match status" value="1"/>
</dbReference>
<keyword evidence="10" id="KW-0282">Flagellum</keyword>
<evidence type="ECO:0000256" key="4">
    <source>
        <dbReference type="ARBA" id="ARBA00016244"/>
    </source>
</evidence>
<dbReference type="Pfam" id="PF06429">
    <property type="entry name" value="Flg_bbr_C"/>
    <property type="match status" value="1"/>
</dbReference>
<dbReference type="AlphaFoldDB" id="A0A9W6IR36"/>
<organism evidence="10 13">
    <name type="scientific">Methylopila capsulata</name>
    <dbReference type="NCBI Taxonomy" id="61654"/>
    <lineage>
        <taxon>Bacteria</taxon>
        <taxon>Pseudomonadati</taxon>
        <taxon>Pseudomonadota</taxon>
        <taxon>Alphaproteobacteria</taxon>
        <taxon>Hyphomicrobiales</taxon>
        <taxon>Methylopilaceae</taxon>
        <taxon>Methylopila</taxon>
    </lineage>
</organism>
<comment type="caution">
    <text evidence="10">The sequence shown here is derived from an EMBL/GenBank/DDBJ whole genome shotgun (WGS) entry which is preliminary data.</text>
</comment>
<keyword evidence="12" id="KW-1185">Reference proteome</keyword>
<gene>
    <name evidence="10" type="ORF">GCM10008170_01460</name>
    <name evidence="11" type="ORF">JOD31_001294</name>
</gene>
<dbReference type="SUPFAM" id="SSF64518">
    <property type="entry name" value="Phase 1 flagellin"/>
    <property type="match status" value="1"/>
</dbReference>
<keyword evidence="10" id="KW-0966">Cell projection</keyword>
<dbReference type="GO" id="GO:0005576">
    <property type="term" value="C:extracellular region"/>
    <property type="evidence" value="ECO:0007669"/>
    <property type="project" value="UniProtKB-SubCell"/>
</dbReference>
<dbReference type="GO" id="GO:0005198">
    <property type="term" value="F:structural molecule activity"/>
    <property type="evidence" value="ECO:0007669"/>
    <property type="project" value="InterPro"/>
</dbReference>
<dbReference type="EMBL" id="BSFF01000001">
    <property type="protein sequence ID" value="GLK54127.1"/>
    <property type="molecule type" value="Genomic_DNA"/>
</dbReference>
<dbReference type="Pfam" id="PF22638">
    <property type="entry name" value="FlgK_D1"/>
    <property type="match status" value="1"/>
</dbReference>
<keyword evidence="6" id="KW-0975">Bacterial flagellum</keyword>
<dbReference type="PANTHER" id="PTHR30033:SF1">
    <property type="entry name" value="FLAGELLAR HOOK-ASSOCIATED PROTEIN 1"/>
    <property type="match status" value="1"/>
</dbReference>
<evidence type="ECO:0000256" key="3">
    <source>
        <dbReference type="ARBA" id="ARBA00009677"/>
    </source>
</evidence>
<feature type="domain" description="Flagellar basal body rod protein N-terminal" evidence="7">
    <location>
        <begin position="7"/>
        <end position="36"/>
    </location>
</feature>
<dbReference type="PANTHER" id="PTHR30033">
    <property type="entry name" value="FLAGELLAR HOOK-ASSOCIATED PROTEIN 1"/>
    <property type="match status" value="1"/>
</dbReference>
<dbReference type="Proteomes" id="UP001143400">
    <property type="component" value="Unassembled WGS sequence"/>
</dbReference>
<evidence type="ECO:0000313" key="12">
    <source>
        <dbReference type="Proteomes" id="UP000758856"/>
    </source>
</evidence>
<dbReference type="GO" id="GO:0009425">
    <property type="term" value="C:bacterial-type flagellum basal body"/>
    <property type="evidence" value="ECO:0007669"/>
    <property type="project" value="UniProtKB-SubCell"/>
</dbReference>
<dbReference type="InterPro" id="IPR053927">
    <property type="entry name" value="FlgK_helical"/>
</dbReference>
<name>A0A9W6IR36_9HYPH</name>
<evidence type="ECO:0000256" key="5">
    <source>
        <dbReference type="ARBA" id="ARBA00022525"/>
    </source>
</evidence>
<reference evidence="10" key="1">
    <citation type="journal article" date="2014" name="Int. J. Syst. Evol. Microbiol.">
        <title>Complete genome sequence of Corynebacterium casei LMG S-19264T (=DSM 44701T), isolated from a smear-ripened cheese.</title>
        <authorList>
            <consortium name="US DOE Joint Genome Institute (JGI-PGF)"/>
            <person name="Walter F."/>
            <person name="Albersmeier A."/>
            <person name="Kalinowski J."/>
            <person name="Ruckert C."/>
        </authorList>
    </citation>
    <scope>NUCLEOTIDE SEQUENCE</scope>
    <source>
        <strain evidence="10">VKM B-1606</strain>
    </source>
</reference>
<evidence type="ECO:0000313" key="11">
    <source>
        <dbReference type="EMBL" id="MBM7851069.1"/>
    </source>
</evidence>
<evidence type="ECO:0000259" key="8">
    <source>
        <dbReference type="Pfam" id="PF06429"/>
    </source>
</evidence>
<proteinExistence type="inferred from homology"/>
<evidence type="ECO:0000313" key="10">
    <source>
        <dbReference type="EMBL" id="GLK54127.1"/>
    </source>
</evidence>
<evidence type="ECO:0000259" key="9">
    <source>
        <dbReference type="Pfam" id="PF22638"/>
    </source>
</evidence>
<dbReference type="RefSeq" id="WP_204949493.1">
    <property type="nucleotide sequence ID" value="NZ_BSFF01000001.1"/>
</dbReference>
<evidence type="ECO:0000256" key="1">
    <source>
        <dbReference type="ARBA" id="ARBA00004117"/>
    </source>
</evidence>
<comment type="similarity">
    <text evidence="3">Belongs to the flagella basal body rod proteins family.</text>
</comment>
<accession>A0A9W6IR36</accession>
<reference evidence="10" key="3">
    <citation type="submission" date="2023-01" db="EMBL/GenBank/DDBJ databases">
        <authorList>
            <person name="Sun Q."/>
            <person name="Evtushenko L."/>
        </authorList>
    </citation>
    <scope>NUCLEOTIDE SEQUENCE</scope>
    <source>
        <strain evidence="10">VKM B-1606</strain>
    </source>
</reference>
<feature type="domain" description="Flagellar hook-associated protein FlgK helical" evidence="9">
    <location>
        <begin position="85"/>
        <end position="326"/>
    </location>
</feature>
<keyword evidence="10" id="KW-0969">Cilium</keyword>
<evidence type="ECO:0000256" key="2">
    <source>
        <dbReference type="ARBA" id="ARBA00004613"/>
    </source>
</evidence>
<keyword evidence="5" id="KW-0964">Secreted</keyword>
<reference evidence="11 12" key="2">
    <citation type="submission" date="2021-01" db="EMBL/GenBank/DDBJ databases">
        <title>Genomic Encyclopedia of Type Strains, Phase IV (KMG-IV): sequencing the most valuable type-strain genomes for metagenomic binning, comparative biology and taxonomic classification.</title>
        <authorList>
            <person name="Goeker M."/>
        </authorList>
    </citation>
    <scope>NUCLEOTIDE SEQUENCE [LARGE SCALE GENOMIC DNA]</scope>
    <source>
        <strain evidence="11 12">DSM 6130</strain>
    </source>
</reference>
<evidence type="ECO:0000259" key="7">
    <source>
        <dbReference type="Pfam" id="PF00460"/>
    </source>
</evidence>
<feature type="domain" description="Flagellar basal-body/hook protein C-terminal" evidence="8">
    <location>
        <begin position="565"/>
        <end position="606"/>
    </location>
</feature>
<dbReference type="Pfam" id="PF00460">
    <property type="entry name" value="Flg_bb_rod"/>
    <property type="match status" value="1"/>
</dbReference>